<name>A0AAV6ST44_SOLSE</name>
<keyword evidence="2" id="KW-1185">Reference proteome</keyword>
<reference evidence="1 2" key="1">
    <citation type="journal article" date="2021" name="Sci. Rep.">
        <title>Chromosome anchoring in Senegalese sole (Solea senegalensis) reveals sex-associated markers and genome rearrangements in flatfish.</title>
        <authorList>
            <person name="Guerrero-Cozar I."/>
            <person name="Gomez-Garrido J."/>
            <person name="Berbel C."/>
            <person name="Martinez-Blanch J.F."/>
            <person name="Alioto T."/>
            <person name="Claros M.G."/>
            <person name="Gagnaire P.A."/>
            <person name="Manchado M."/>
        </authorList>
    </citation>
    <scope>NUCLEOTIDE SEQUENCE [LARGE SCALE GENOMIC DNA]</scope>
    <source>
        <strain evidence="1">Sse05_10M</strain>
    </source>
</reference>
<organism evidence="1 2">
    <name type="scientific">Solea senegalensis</name>
    <name type="common">Senegalese sole</name>
    <dbReference type="NCBI Taxonomy" id="28829"/>
    <lineage>
        <taxon>Eukaryota</taxon>
        <taxon>Metazoa</taxon>
        <taxon>Chordata</taxon>
        <taxon>Craniata</taxon>
        <taxon>Vertebrata</taxon>
        <taxon>Euteleostomi</taxon>
        <taxon>Actinopterygii</taxon>
        <taxon>Neopterygii</taxon>
        <taxon>Teleostei</taxon>
        <taxon>Neoteleostei</taxon>
        <taxon>Acanthomorphata</taxon>
        <taxon>Carangaria</taxon>
        <taxon>Pleuronectiformes</taxon>
        <taxon>Pleuronectoidei</taxon>
        <taxon>Soleidae</taxon>
        <taxon>Solea</taxon>
    </lineage>
</organism>
<sequence length="99" mass="10817">MGLNCETAFYRPARLKGFKVGGGGSVNKPNVELHREDAAQERSELRIRTLPATACAQTDMPACFICKAVRQKASVRRVRAAQLLLLKSGPGPKRLSCFT</sequence>
<evidence type="ECO:0000313" key="1">
    <source>
        <dbReference type="EMBL" id="KAG7519811.1"/>
    </source>
</evidence>
<accession>A0AAV6ST44</accession>
<dbReference type="EMBL" id="JAGKHQ010000003">
    <property type="protein sequence ID" value="KAG7519811.1"/>
    <property type="molecule type" value="Genomic_DNA"/>
</dbReference>
<protein>
    <submittedName>
        <fullName evidence="1">Uncharacterized protein</fullName>
    </submittedName>
</protein>
<proteinExistence type="predicted"/>
<comment type="caution">
    <text evidence="1">The sequence shown here is derived from an EMBL/GenBank/DDBJ whole genome shotgun (WGS) entry which is preliminary data.</text>
</comment>
<dbReference type="AlphaFoldDB" id="A0AAV6ST44"/>
<gene>
    <name evidence="1" type="ORF">JOB18_016490</name>
</gene>
<evidence type="ECO:0000313" key="2">
    <source>
        <dbReference type="Proteomes" id="UP000693946"/>
    </source>
</evidence>
<dbReference type="Proteomes" id="UP000693946">
    <property type="component" value="Linkage Group LG11"/>
</dbReference>